<reference evidence="2" key="1">
    <citation type="submission" date="2022-11" db="UniProtKB">
        <authorList>
            <consortium name="WormBaseParasite"/>
        </authorList>
    </citation>
    <scope>IDENTIFICATION</scope>
</reference>
<dbReference type="Proteomes" id="UP000887561">
    <property type="component" value="Unplaced"/>
</dbReference>
<evidence type="ECO:0000313" key="2">
    <source>
        <dbReference type="WBParaSite" id="scaffold35252_cov270.g22296"/>
    </source>
</evidence>
<protein>
    <submittedName>
        <fullName evidence="2">Uncharacterized protein</fullName>
    </submittedName>
</protein>
<keyword evidence="1" id="KW-1185">Reference proteome</keyword>
<evidence type="ECO:0000313" key="1">
    <source>
        <dbReference type="Proteomes" id="UP000887561"/>
    </source>
</evidence>
<proteinExistence type="predicted"/>
<dbReference type="AlphaFoldDB" id="A0A915MEQ0"/>
<accession>A0A915MEQ0</accession>
<sequence length="118" mass="13435">MENLSLNVCSNSAVRSNAIPLLLVTTVDRSGHCKGDLLRLDRRTFCPVDRRKRSITSEDRVGSSIALVHIDPSGEKPMKVDKDFGIRFDFEKQMNTKIMEIPHPQISLFMQEICVFLE</sequence>
<organism evidence="1 2">
    <name type="scientific">Meloidogyne javanica</name>
    <name type="common">Root-knot nematode worm</name>
    <dbReference type="NCBI Taxonomy" id="6303"/>
    <lineage>
        <taxon>Eukaryota</taxon>
        <taxon>Metazoa</taxon>
        <taxon>Ecdysozoa</taxon>
        <taxon>Nematoda</taxon>
        <taxon>Chromadorea</taxon>
        <taxon>Rhabditida</taxon>
        <taxon>Tylenchina</taxon>
        <taxon>Tylenchomorpha</taxon>
        <taxon>Tylenchoidea</taxon>
        <taxon>Meloidogynidae</taxon>
        <taxon>Meloidogyninae</taxon>
        <taxon>Meloidogyne</taxon>
        <taxon>Meloidogyne incognita group</taxon>
    </lineage>
</organism>
<name>A0A915MEQ0_MELJA</name>
<dbReference type="WBParaSite" id="scaffold35252_cov270.g22296">
    <property type="protein sequence ID" value="scaffold35252_cov270.g22296"/>
    <property type="gene ID" value="scaffold35252_cov270.g22296"/>
</dbReference>